<feature type="binding site" evidence="10 13">
    <location>
        <position position="18"/>
    </location>
    <ligand>
        <name>Mn(2+)</name>
        <dbReference type="ChEBI" id="CHEBI:29035"/>
        <label>2</label>
    </ligand>
</feature>
<sequence length="515" mass="55896">MDDRHMAEPKKTLLLILDGWGIAPDGAGNCVRNAATPHLDRFLADYPSTRLTCSGRAVGLPDGFMGNSEVGHMNIGGGRIIYQDMTRIDMAIEDGSLKENPALVKLMDRTVAGSGRLHFMGLISDGGVHSHLNHLFALLEMAKARNIPEVFVHVFLDGRDTGPTSGLGYVGQLADKLAELGVGRIATVSGRFWAMDRDKRFERVEVAYRALVDGDGVVIDDPLAAIRASYDAGENDEFVKPSVVSGVDGRLKDGDGLFFFNFRADRAREISRAVFDKNFKEFSRSRVPDLAGFATMTRYESSFPMETAFPSESYDNTLGEFVSARGMNQLRIAETEKYAHVTYFLNCGREEPFPGEDRVMIPSPREVATYDLKPQMSADEVADTLIAKWGEYDLCVCNLANLDMVGHTGIMGAAEQACVTVDGCVGRIVDKVLADGGRVLLTADHGNAEQMLAADGTPHTAHSTNPVPLVYIEKGCEGAVLEEGILGDIAPTVISLWGLEPPAEMTGKNLITKGK</sequence>
<dbReference type="NCBIfam" id="TIGR01307">
    <property type="entry name" value="pgm_bpd_ind"/>
    <property type="match status" value="1"/>
</dbReference>
<evidence type="ECO:0000256" key="8">
    <source>
        <dbReference type="ARBA" id="ARBA00023235"/>
    </source>
</evidence>
<feature type="binding site" evidence="10 13">
    <location>
        <position position="407"/>
    </location>
    <ligand>
        <name>Mn(2+)</name>
        <dbReference type="ChEBI" id="CHEBI:29035"/>
        <label>1</label>
    </ligand>
</feature>
<comment type="similarity">
    <text evidence="3 10">Belongs to the BPG-independent phosphoglycerate mutase family.</text>
</comment>
<dbReference type="PIRSF" id="PIRSF001492">
    <property type="entry name" value="IPGAM"/>
    <property type="match status" value="1"/>
</dbReference>
<evidence type="ECO:0000259" key="15">
    <source>
        <dbReference type="Pfam" id="PF06415"/>
    </source>
</evidence>
<dbReference type="CDD" id="cd16010">
    <property type="entry name" value="iPGM"/>
    <property type="match status" value="1"/>
</dbReference>
<dbReference type="EC" id="5.4.2.12" evidence="4 10"/>
<keyword evidence="5 10" id="KW-0479">Metal-binding</keyword>
<dbReference type="SUPFAM" id="SSF53649">
    <property type="entry name" value="Alkaline phosphatase-like"/>
    <property type="match status" value="1"/>
</dbReference>
<feature type="binding site" evidence="10 13">
    <location>
        <position position="68"/>
    </location>
    <ligand>
        <name>Mn(2+)</name>
        <dbReference type="ChEBI" id="CHEBI:29035"/>
        <label>2</label>
    </ligand>
</feature>
<dbReference type="InterPro" id="IPR017850">
    <property type="entry name" value="Alkaline_phosphatase_core_sf"/>
</dbReference>
<evidence type="ECO:0000313" key="17">
    <source>
        <dbReference type="Proteomes" id="UP000295506"/>
    </source>
</evidence>
<dbReference type="InterPro" id="IPR006124">
    <property type="entry name" value="Metalloenzyme"/>
</dbReference>
<dbReference type="GO" id="GO:0030145">
    <property type="term" value="F:manganese ion binding"/>
    <property type="evidence" value="ECO:0007669"/>
    <property type="project" value="UniProtKB-UniRule"/>
</dbReference>
<evidence type="ECO:0000256" key="3">
    <source>
        <dbReference type="ARBA" id="ARBA00008819"/>
    </source>
</evidence>
<feature type="binding site" evidence="10 12">
    <location>
        <position position="197"/>
    </location>
    <ligand>
        <name>substrate</name>
    </ligand>
</feature>
<evidence type="ECO:0000256" key="4">
    <source>
        <dbReference type="ARBA" id="ARBA00012026"/>
    </source>
</evidence>
<dbReference type="Gene3D" id="3.40.720.10">
    <property type="entry name" value="Alkaline Phosphatase, subunit A"/>
    <property type="match status" value="1"/>
</dbReference>
<dbReference type="HAMAP" id="MF_01038">
    <property type="entry name" value="GpmI"/>
    <property type="match status" value="1"/>
</dbReference>
<dbReference type="Pfam" id="PF01676">
    <property type="entry name" value="Metalloenzyme"/>
    <property type="match status" value="1"/>
</dbReference>
<keyword evidence="6 10" id="KW-0324">Glycolysis</keyword>
<organism evidence="16 17">
    <name type="scientific">Pseudodesulfovibrio indicus</name>
    <dbReference type="NCBI Taxonomy" id="1716143"/>
    <lineage>
        <taxon>Bacteria</taxon>
        <taxon>Pseudomonadati</taxon>
        <taxon>Thermodesulfobacteriota</taxon>
        <taxon>Desulfovibrionia</taxon>
        <taxon>Desulfovibrionales</taxon>
        <taxon>Desulfovibrionaceae</taxon>
    </lineage>
</organism>
<dbReference type="Gene3D" id="3.40.1450.10">
    <property type="entry name" value="BPG-independent phosphoglycerate mutase, domain B"/>
    <property type="match status" value="1"/>
</dbReference>
<comment type="cofactor">
    <cofactor evidence="10">
        <name>Mn(2+)</name>
        <dbReference type="ChEBI" id="CHEBI:29035"/>
    </cofactor>
    <text evidence="10">Binds 2 manganese ions per subunit.</text>
</comment>
<evidence type="ECO:0000256" key="7">
    <source>
        <dbReference type="ARBA" id="ARBA00023211"/>
    </source>
</evidence>
<gene>
    <name evidence="10" type="primary">gpmI</name>
    <name evidence="16" type="ORF">EDC59_109112</name>
</gene>
<evidence type="ECO:0000313" key="16">
    <source>
        <dbReference type="EMBL" id="TDT87225.1"/>
    </source>
</evidence>
<dbReference type="GO" id="GO:0004619">
    <property type="term" value="F:phosphoglycerate mutase activity"/>
    <property type="evidence" value="ECO:0007669"/>
    <property type="project" value="UniProtKB-UniRule"/>
</dbReference>
<evidence type="ECO:0000256" key="10">
    <source>
        <dbReference type="HAMAP-Rule" id="MF_01038"/>
    </source>
</evidence>
<evidence type="ECO:0000259" key="14">
    <source>
        <dbReference type="Pfam" id="PF01676"/>
    </source>
</evidence>
<name>A0AA94PSL2_9BACT</name>
<dbReference type="Pfam" id="PF06415">
    <property type="entry name" value="iPGM_N"/>
    <property type="match status" value="1"/>
</dbReference>
<dbReference type="InterPro" id="IPR036646">
    <property type="entry name" value="PGAM_B_sf"/>
</dbReference>
<comment type="pathway">
    <text evidence="2 10">Carbohydrate degradation; glycolysis; pyruvate from D-glyceraldehyde 3-phosphate: step 3/5.</text>
</comment>
<dbReference type="EMBL" id="SOBK01000009">
    <property type="protein sequence ID" value="TDT87225.1"/>
    <property type="molecule type" value="Genomic_DNA"/>
</dbReference>
<reference evidence="16 17" key="1">
    <citation type="submission" date="2019-03" db="EMBL/GenBank/DDBJ databases">
        <title>Genomic Encyclopedia of Type Strains, Phase IV (KMG-IV): sequencing the most valuable type-strain genomes for metagenomic binning, comparative biology and taxonomic classification.</title>
        <authorList>
            <person name="Goeker M."/>
        </authorList>
    </citation>
    <scope>NUCLEOTIDE SEQUENCE [LARGE SCALE GENOMIC DNA]</scope>
    <source>
        <strain evidence="16 17">DSM 101483</strain>
    </source>
</reference>
<comment type="caution">
    <text evidence="16">The sequence shown here is derived from an EMBL/GenBank/DDBJ whole genome shotgun (WGS) entry which is preliminary data.</text>
</comment>
<dbReference type="GO" id="GO:0006096">
    <property type="term" value="P:glycolytic process"/>
    <property type="evidence" value="ECO:0007669"/>
    <property type="project" value="UniProtKB-UniRule"/>
</dbReference>
<keyword evidence="8 10" id="KW-0413">Isomerase</keyword>
<dbReference type="AlphaFoldDB" id="A0AA94PSL2"/>
<evidence type="ECO:0000256" key="6">
    <source>
        <dbReference type="ARBA" id="ARBA00023152"/>
    </source>
</evidence>
<feature type="binding site" evidence="10 13">
    <location>
        <position position="445"/>
    </location>
    <ligand>
        <name>Mn(2+)</name>
        <dbReference type="ChEBI" id="CHEBI:29035"/>
        <label>2</label>
    </ligand>
</feature>
<comment type="subunit">
    <text evidence="10">Monomer.</text>
</comment>
<feature type="domain" description="Metalloenzyme" evidence="14">
    <location>
        <begin position="10"/>
        <end position="500"/>
    </location>
</feature>
<keyword evidence="7 10" id="KW-0464">Manganese</keyword>
<evidence type="ECO:0000256" key="12">
    <source>
        <dbReference type="PIRSR" id="PIRSR001492-2"/>
    </source>
</evidence>
<comment type="function">
    <text evidence="10">Catalyzes the interconversion of 2-phosphoglycerate and 3-phosphoglycerate.</text>
</comment>
<feature type="binding site" evidence="10 12">
    <location>
        <position position="191"/>
    </location>
    <ligand>
        <name>substrate</name>
    </ligand>
</feature>
<feature type="binding site" evidence="10 12">
    <location>
        <position position="337"/>
    </location>
    <ligand>
        <name>substrate</name>
    </ligand>
</feature>
<evidence type="ECO:0000256" key="5">
    <source>
        <dbReference type="ARBA" id="ARBA00022723"/>
    </source>
</evidence>
<dbReference type="SUPFAM" id="SSF64158">
    <property type="entry name" value="2,3-Bisphosphoglycerate-independent phosphoglycerate mutase, substrate-binding domain"/>
    <property type="match status" value="1"/>
</dbReference>
<feature type="binding site" evidence="10 13">
    <location>
        <position position="403"/>
    </location>
    <ligand>
        <name>Mn(2+)</name>
        <dbReference type="ChEBI" id="CHEBI:29035"/>
        <label>1</label>
    </ligand>
</feature>
<proteinExistence type="inferred from homology"/>
<dbReference type="PANTHER" id="PTHR31637">
    <property type="entry name" value="2,3-BISPHOSPHOGLYCERATE-INDEPENDENT PHOSPHOGLYCERATE MUTASE"/>
    <property type="match status" value="1"/>
</dbReference>
<evidence type="ECO:0000256" key="1">
    <source>
        <dbReference type="ARBA" id="ARBA00000370"/>
    </source>
</evidence>
<dbReference type="PANTHER" id="PTHR31637:SF0">
    <property type="entry name" value="2,3-BISPHOSPHOGLYCERATE-INDEPENDENT PHOSPHOGLYCERATE MUTASE"/>
    <property type="match status" value="1"/>
</dbReference>
<protein>
    <recommendedName>
        <fullName evidence="9 10">2,3-bisphosphoglycerate-independent phosphoglycerate mutase</fullName>
        <shortName evidence="10">BPG-independent PGAM</shortName>
        <shortName evidence="10">Phosphoglyceromutase</shortName>
        <shortName evidence="10">iPGM</shortName>
        <ecNumber evidence="4 10">5.4.2.12</ecNumber>
    </recommendedName>
</protein>
<feature type="binding site" evidence="10 12">
    <location>
        <position position="129"/>
    </location>
    <ligand>
        <name>substrate</name>
    </ligand>
</feature>
<dbReference type="GO" id="GO:0006007">
    <property type="term" value="P:glucose catabolic process"/>
    <property type="evidence" value="ECO:0007669"/>
    <property type="project" value="InterPro"/>
</dbReference>
<feature type="binding site" evidence="10 13">
    <location>
        <position position="444"/>
    </location>
    <ligand>
        <name>Mn(2+)</name>
        <dbReference type="ChEBI" id="CHEBI:29035"/>
        <label>2</label>
    </ligand>
</feature>
<feature type="binding site" evidence="10 13">
    <location>
        <position position="462"/>
    </location>
    <ligand>
        <name>Mn(2+)</name>
        <dbReference type="ChEBI" id="CHEBI:29035"/>
        <label>1</label>
    </ligand>
</feature>
<dbReference type="Proteomes" id="UP000295506">
    <property type="component" value="Unassembled WGS sequence"/>
</dbReference>
<dbReference type="InterPro" id="IPR011258">
    <property type="entry name" value="BPG-indep_PGM_N"/>
</dbReference>
<feature type="domain" description="BPG-independent PGAM N-terminal" evidence="15">
    <location>
        <begin position="88"/>
        <end position="300"/>
    </location>
</feature>
<accession>A0AA94PSL2</accession>
<feature type="active site" description="Phosphoserine intermediate" evidence="10 11">
    <location>
        <position position="68"/>
    </location>
</feature>
<comment type="catalytic activity">
    <reaction evidence="1 10">
        <text>(2R)-2-phosphoglycerate = (2R)-3-phosphoglycerate</text>
        <dbReference type="Rhea" id="RHEA:15901"/>
        <dbReference type="ChEBI" id="CHEBI:58272"/>
        <dbReference type="ChEBI" id="CHEBI:58289"/>
        <dbReference type="EC" id="5.4.2.12"/>
    </reaction>
</comment>
<dbReference type="InterPro" id="IPR005995">
    <property type="entry name" value="Pgm_bpd_ind"/>
</dbReference>
<evidence type="ECO:0000256" key="11">
    <source>
        <dbReference type="PIRSR" id="PIRSR001492-1"/>
    </source>
</evidence>
<feature type="binding site" evidence="10 12">
    <location>
        <begin position="159"/>
        <end position="160"/>
    </location>
    <ligand>
        <name>substrate</name>
    </ligand>
</feature>
<evidence type="ECO:0000256" key="2">
    <source>
        <dbReference type="ARBA" id="ARBA00004798"/>
    </source>
</evidence>
<evidence type="ECO:0000256" key="13">
    <source>
        <dbReference type="PIRSR" id="PIRSR001492-3"/>
    </source>
</evidence>
<feature type="binding site" evidence="10 12">
    <location>
        <begin position="263"/>
        <end position="266"/>
    </location>
    <ligand>
        <name>substrate</name>
    </ligand>
</feature>
<evidence type="ECO:0000256" key="9">
    <source>
        <dbReference type="ARBA" id="ARBA00071648"/>
    </source>
</evidence>
<dbReference type="GO" id="GO:0005829">
    <property type="term" value="C:cytosol"/>
    <property type="evidence" value="ECO:0007669"/>
    <property type="project" value="TreeGrafter"/>
</dbReference>
<dbReference type="FunFam" id="3.40.1450.10:FF:000001">
    <property type="entry name" value="2,3-bisphosphoglycerate-independent phosphoglycerate mutase"/>
    <property type="match status" value="1"/>
</dbReference>